<dbReference type="Pfam" id="PF00171">
    <property type="entry name" value="Aldedh"/>
    <property type="match status" value="1"/>
</dbReference>
<dbReference type="InterPro" id="IPR016161">
    <property type="entry name" value="Ald_DH/histidinol_DH"/>
</dbReference>
<feature type="active site" evidence="3">
    <location>
        <position position="268"/>
    </location>
</feature>
<dbReference type="Gene3D" id="3.40.605.10">
    <property type="entry name" value="Aldehyde Dehydrogenase, Chain A, domain 1"/>
    <property type="match status" value="1"/>
</dbReference>
<comment type="similarity">
    <text evidence="1 4">Belongs to the aldehyde dehydrogenase family.</text>
</comment>
<dbReference type="PANTHER" id="PTHR42804:SF1">
    <property type="entry name" value="ALDEHYDE DEHYDROGENASE-RELATED"/>
    <property type="match status" value="1"/>
</dbReference>
<dbReference type="SUPFAM" id="SSF53720">
    <property type="entry name" value="ALDH-like"/>
    <property type="match status" value="1"/>
</dbReference>
<dbReference type="EMBL" id="JBHSHP010000056">
    <property type="protein sequence ID" value="MFC4756043.1"/>
    <property type="molecule type" value="Genomic_DNA"/>
</dbReference>
<feature type="domain" description="Aldehyde dehydrogenase" evidence="5">
    <location>
        <begin position="15"/>
        <end position="493"/>
    </location>
</feature>
<keyword evidence="7" id="KW-1185">Reference proteome</keyword>
<dbReference type="PANTHER" id="PTHR42804">
    <property type="entry name" value="ALDEHYDE DEHYDROGENASE"/>
    <property type="match status" value="1"/>
</dbReference>
<evidence type="ECO:0000313" key="6">
    <source>
        <dbReference type="EMBL" id="MFC4756043.1"/>
    </source>
</evidence>
<proteinExistence type="inferred from homology"/>
<dbReference type="InterPro" id="IPR016163">
    <property type="entry name" value="Ald_DH_C"/>
</dbReference>
<dbReference type="InterPro" id="IPR016162">
    <property type="entry name" value="Ald_DH_N"/>
</dbReference>
<organism evidence="6 7">
    <name type="scientific">Dietzia aurantiaca</name>
    <dbReference type="NCBI Taxonomy" id="983873"/>
    <lineage>
        <taxon>Bacteria</taxon>
        <taxon>Bacillati</taxon>
        <taxon>Actinomycetota</taxon>
        <taxon>Actinomycetes</taxon>
        <taxon>Mycobacteriales</taxon>
        <taxon>Dietziaceae</taxon>
        <taxon>Dietzia</taxon>
    </lineage>
</organism>
<gene>
    <name evidence="6" type="ORF">ACFO7U_14820</name>
</gene>
<dbReference type="InterPro" id="IPR029510">
    <property type="entry name" value="Ald_DH_CS_GLU"/>
</dbReference>
<accession>A0ABV9PX16</accession>
<evidence type="ECO:0000256" key="3">
    <source>
        <dbReference type="PROSITE-ProRule" id="PRU10007"/>
    </source>
</evidence>
<comment type="caution">
    <text evidence="6">The sequence shown here is derived from an EMBL/GenBank/DDBJ whole genome shotgun (WGS) entry which is preliminary data.</text>
</comment>
<dbReference type="RefSeq" id="WP_344995936.1">
    <property type="nucleotide sequence ID" value="NZ_BAABCD010000053.1"/>
</dbReference>
<evidence type="ECO:0000256" key="1">
    <source>
        <dbReference type="ARBA" id="ARBA00009986"/>
    </source>
</evidence>
<evidence type="ECO:0000256" key="4">
    <source>
        <dbReference type="RuleBase" id="RU003345"/>
    </source>
</evidence>
<dbReference type="Proteomes" id="UP001595836">
    <property type="component" value="Unassembled WGS sequence"/>
</dbReference>
<protein>
    <submittedName>
        <fullName evidence="6">Aldehyde dehydrogenase</fullName>
    </submittedName>
</protein>
<name>A0ABV9PX16_9ACTN</name>
<evidence type="ECO:0000313" key="7">
    <source>
        <dbReference type="Proteomes" id="UP001595836"/>
    </source>
</evidence>
<dbReference type="Gene3D" id="3.40.309.10">
    <property type="entry name" value="Aldehyde Dehydrogenase, Chain A, domain 2"/>
    <property type="match status" value="1"/>
</dbReference>
<keyword evidence="2 4" id="KW-0560">Oxidoreductase</keyword>
<reference evidence="7" key="1">
    <citation type="journal article" date="2019" name="Int. J. Syst. Evol. Microbiol.">
        <title>The Global Catalogue of Microorganisms (GCM) 10K type strain sequencing project: providing services to taxonomists for standard genome sequencing and annotation.</title>
        <authorList>
            <consortium name="The Broad Institute Genomics Platform"/>
            <consortium name="The Broad Institute Genome Sequencing Center for Infectious Disease"/>
            <person name="Wu L."/>
            <person name="Ma J."/>
        </authorList>
    </citation>
    <scope>NUCLEOTIDE SEQUENCE [LARGE SCALE GENOMIC DNA]</scope>
    <source>
        <strain evidence="7">JCM 11882</strain>
    </source>
</reference>
<sequence>MLPRSYSEFYIDGQWRPTESTEKFTVVSPSTGDPIGEVPRATRTDIDAAVEAARRAFYETDWATRPVAERAELCEALASRLYEVKDEMAELLVDELGCTRMLADVYQAVAPTLHWNYNAEVGRHYPFQEVRKADLGPLAGGSAGGMIMPYETQALVVKEPVGVVATMVAYNFTMPGTSQKVAPAIVAGCTVVVKVPEPDPLAVFALAQLVHDVGFPPGVINIVAAGPEESAYLVSHPDVDMVSFTGSTTVGSHIGRECGSLIRPVVLELGGKSAAIVLDDADLETTVPTLLGVSVIPSSGQSCVCQSRFLVSEARHDELVERLVTAMADIKVGDPHAEGTDMGPLITEAHREHVLGMIHRAVEQGAKVAFGGRIPEGLDKGWYVEPTLLVDVTPDMEIAQEEVFGPVVAVLRYTDEDDAVRIANDSRYGLAGSVYTTDVERGFRLARRVRTGTFSVNSFSADFNSPFGGFKESGIGREHGVAGLEGYLIPKTISVDPSMSIPDSVVEQADVVTTGARKGA</sequence>
<evidence type="ECO:0000256" key="2">
    <source>
        <dbReference type="ARBA" id="ARBA00023002"/>
    </source>
</evidence>
<dbReference type="InterPro" id="IPR015590">
    <property type="entry name" value="Aldehyde_DH_dom"/>
</dbReference>
<dbReference type="PROSITE" id="PS00687">
    <property type="entry name" value="ALDEHYDE_DEHYDR_GLU"/>
    <property type="match status" value="1"/>
</dbReference>
<evidence type="ECO:0000259" key="5">
    <source>
        <dbReference type="Pfam" id="PF00171"/>
    </source>
</evidence>
<dbReference type="CDD" id="cd07139">
    <property type="entry name" value="ALDH_AldA-Rv0768"/>
    <property type="match status" value="1"/>
</dbReference>